<accession>A0ABU6D2V5</accession>
<feature type="signal peptide" evidence="2">
    <location>
        <begin position="1"/>
        <end position="28"/>
    </location>
</feature>
<dbReference type="InterPro" id="IPR047589">
    <property type="entry name" value="DUF11_rpt"/>
</dbReference>
<dbReference type="NCBIfam" id="TIGR01451">
    <property type="entry name" value="B_ant_repeat"/>
    <property type="match status" value="2"/>
</dbReference>
<keyword evidence="6" id="KW-1185">Reference proteome</keyword>
<feature type="compositionally biased region" description="Acidic residues" evidence="1">
    <location>
        <begin position="385"/>
        <end position="395"/>
    </location>
</feature>
<dbReference type="InterPro" id="IPR013783">
    <property type="entry name" value="Ig-like_fold"/>
</dbReference>
<dbReference type="Gene3D" id="2.60.40.3080">
    <property type="match status" value="1"/>
</dbReference>
<evidence type="ECO:0000256" key="1">
    <source>
        <dbReference type="SAM" id="MobiDB-lite"/>
    </source>
</evidence>
<keyword evidence="2" id="KW-0732">Signal</keyword>
<evidence type="ECO:0000259" key="4">
    <source>
        <dbReference type="Pfam" id="PF20009"/>
    </source>
</evidence>
<evidence type="ECO:0000256" key="2">
    <source>
        <dbReference type="SAM" id="SignalP"/>
    </source>
</evidence>
<feature type="domain" description="GEVED" evidence="4">
    <location>
        <begin position="164"/>
        <end position="245"/>
    </location>
</feature>
<feature type="region of interest" description="Disordered" evidence="1">
    <location>
        <begin position="355"/>
        <end position="395"/>
    </location>
</feature>
<evidence type="ECO:0000313" key="6">
    <source>
        <dbReference type="Proteomes" id="UP001308005"/>
    </source>
</evidence>
<gene>
    <name evidence="5" type="ORF">VSS37_20560</name>
</gene>
<dbReference type="PANTHER" id="PTHR34819">
    <property type="entry name" value="LARGE CYSTEINE-RICH PERIPLASMIC PROTEIN OMCB"/>
    <property type="match status" value="1"/>
</dbReference>
<dbReference type="Pfam" id="PF01345">
    <property type="entry name" value="DUF11"/>
    <property type="match status" value="2"/>
</dbReference>
<proteinExistence type="predicted"/>
<reference evidence="6" key="1">
    <citation type="submission" date="2023-07" db="EMBL/GenBank/DDBJ databases">
        <title>The carbon used by Thiothrix.</title>
        <authorList>
            <person name="Chen L."/>
        </authorList>
    </citation>
    <scope>NUCLEOTIDE SEQUENCE [LARGE SCALE GENOMIC DNA]</scope>
</reference>
<sequence length="500" mass="50920">MKTTTNVKALLLTFCAVGVLTAANQTWADSTVTNCAQVTATTETDVDSQPNSVASQAALLAAFTGGTLQDDESCAPLTVQSIFDFGDAPDSYGTKLAGNGAQHEIIPGLMLGATVDDEADGQSGVNADGDGTDEDGVTVPTLTDGQAVTLQITATNTLAQDAHVGCWIDYDHNGTFDTAEYGGATVPAGSNAASISVTMPSAPADASTVMPDGTYARCRLSTDTMDASKAVGLMSNGEIEDYKVTFTAAPVFDLALNKRLATGQATTAKPDEAVVFTIEVINQGTVDATDVAVTDYIPTGLVLNDAAWTDNGNGTATLKTPIATLAAGTSTTVNIAFKVATDAVKGEISNAAEISSAKDGTGAAATDKDSTPDNNPGNETGIVDDVLDNSGNDEDDHDIAKMTIMVDPKVDIELVKTVTDSAGAPVTAVRRGADVVYVLTATNKGPDAATGVVVKDQLPAGLTYKSDDSAGGYDSATGAWTVGDMGNGESKVLKITATVK</sequence>
<evidence type="ECO:0000313" key="5">
    <source>
        <dbReference type="EMBL" id="MEB4593382.1"/>
    </source>
</evidence>
<dbReference type="PANTHER" id="PTHR34819:SF3">
    <property type="entry name" value="CELL SURFACE PROTEIN"/>
    <property type="match status" value="1"/>
</dbReference>
<comment type="caution">
    <text evidence="5">The sequence shown here is derived from an EMBL/GenBank/DDBJ whole genome shotgun (WGS) entry which is preliminary data.</text>
</comment>
<feature type="chain" id="PRO_5046275816" evidence="2">
    <location>
        <begin position="29"/>
        <end position="500"/>
    </location>
</feature>
<feature type="domain" description="DUF11" evidence="3">
    <location>
        <begin position="253"/>
        <end position="375"/>
    </location>
</feature>
<organism evidence="5 6">
    <name type="scientific">Candidatus Thiothrix phosphatis</name>
    <dbReference type="NCBI Taxonomy" id="3112415"/>
    <lineage>
        <taxon>Bacteria</taxon>
        <taxon>Pseudomonadati</taxon>
        <taxon>Pseudomonadota</taxon>
        <taxon>Gammaproteobacteria</taxon>
        <taxon>Thiotrichales</taxon>
        <taxon>Thiotrichaceae</taxon>
        <taxon>Thiothrix</taxon>
    </lineage>
</organism>
<dbReference type="Proteomes" id="UP001308005">
    <property type="component" value="Unassembled WGS sequence"/>
</dbReference>
<dbReference type="InterPro" id="IPR001434">
    <property type="entry name" value="OmcB-like_DUF11"/>
</dbReference>
<feature type="domain" description="DUF11" evidence="3">
    <location>
        <begin position="411"/>
        <end position="499"/>
    </location>
</feature>
<dbReference type="InterPro" id="IPR045474">
    <property type="entry name" value="GEVED"/>
</dbReference>
<dbReference type="Pfam" id="PF20009">
    <property type="entry name" value="GEVED"/>
    <property type="match status" value="1"/>
</dbReference>
<dbReference type="EMBL" id="JAYMYJ010000156">
    <property type="protein sequence ID" value="MEB4593382.1"/>
    <property type="molecule type" value="Genomic_DNA"/>
</dbReference>
<dbReference type="RefSeq" id="WP_324698246.1">
    <property type="nucleotide sequence ID" value="NZ_JAYMYJ010000156.1"/>
</dbReference>
<evidence type="ECO:0000259" key="3">
    <source>
        <dbReference type="Pfam" id="PF01345"/>
    </source>
</evidence>
<dbReference type="Gene3D" id="2.60.40.10">
    <property type="entry name" value="Immunoglobulins"/>
    <property type="match status" value="1"/>
</dbReference>
<protein>
    <submittedName>
        <fullName evidence="5">DUF11 domain-containing protein</fullName>
    </submittedName>
</protein>
<name>A0ABU6D2V5_9GAMM</name>
<dbReference type="InterPro" id="IPR051172">
    <property type="entry name" value="Chlamydia_OmcB"/>
</dbReference>